<accession>A0A098LLD0</accession>
<comment type="caution">
    <text evidence="8">The sequence shown here is derived from an EMBL/GenBank/DDBJ whole genome shotgun (WGS) entry which is preliminary data.</text>
</comment>
<evidence type="ECO:0000256" key="4">
    <source>
        <dbReference type="ARBA" id="ARBA00023172"/>
    </source>
</evidence>
<sequence length="297" mass="34556">MKKLRLTKDEHIRLESGFKEWLAVTGYAVSTVNSLPANIREFFHWLEQENMAINDLTPAEVLRYFIYLKERPRQRKTGALSNNYLLKHLQAIKRLSDYLRNTDQESFDADIVITGDKRKIPEILSREEIKQLYEATEDSPMGLRDRAMLAVYYGCGLRRNEGISLDTGDILTDKNLLYVRNGKNYKERYVPMTAEVKEDIESYLLYGRPFLVKEEYEEAFFLTERGERPEGQSLHIRLKQLAEKAEIDKVSGLHKLRHTIATHLLESGMSLENIALFLGHESLESTQIYTHILNNDL</sequence>
<protein>
    <recommendedName>
        <fullName evidence="10">Tyrosine recombinase XerD</fullName>
    </recommendedName>
</protein>
<proteinExistence type="inferred from homology"/>
<dbReference type="GO" id="GO:0015074">
    <property type="term" value="P:DNA integration"/>
    <property type="evidence" value="ECO:0007669"/>
    <property type="project" value="UniProtKB-KW"/>
</dbReference>
<evidence type="ECO:0000313" key="8">
    <source>
        <dbReference type="EMBL" id="GAL87781.1"/>
    </source>
</evidence>
<evidence type="ECO:0000313" key="9">
    <source>
        <dbReference type="Proteomes" id="UP000030185"/>
    </source>
</evidence>
<dbReference type="SUPFAM" id="SSF56349">
    <property type="entry name" value="DNA breaking-rejoining enzymes"/>
    <property type="match status" value="1"/>
</dbReference>
<comment type="similarity">
    <text evidence="1">Belongs to the 'phage' integrase family.</text>
</comment>
<dbReference type="GO" id="GO:0003677">
    <property type="term" value="F:DNA binding"/>
    <property type="evidence" value="ECO:0007669"/>
    <property type="project" value="UniProtKB-UniRule"/>
</dbReference>
<dbReference type="InterPro" id="IPR044068">
    <property type="entry name" value="CB"/>
</dbReference>
<dbReference type="PANTHER" id="PTHR30349:SF41">
    <property type="entry name" value="INTEGRASE_RECOMBINASE PROTEIN MJ0367-RELATED"/>
    <property type="match status" value="1"/>
</dbReference>
<keyword evidence="4" id="KW-0233">DNA recombination</keyword>
<dbReference type="AlphaFoldDB" id="A0A098LLD0"/>
<evidence type="ECO:0000256" key="2">
    <source>
        <dbReference type="ARBA" id="ARBA00022908"/>
    </source>
</evidence>
<dbReference type="PROSITE" id="PS51898">
    <property type="entry name" value="TYR_RECOMBINASE"/>
    <property type="match status" value="1"/>
</dbReference>
<evidence type="ECO:0000256" key="5">
    <source>
        <dbReference type="PROSITE-ProRule" id="PRU01248"/>
    </source>
</evidence>
<keyword evidence="9" id="KW-1185">Reference proteome</keyword>
<dbReference type="InterPro" id="IPR013762">
    <property type="entry name" value="Integrase-like_cat_sf"/>
</dbReference>
<dbReference type="Gene3D" id="1.10.150.130">
    <property type="match status" value="1"/>
</dbReference>
<keyword evidence="3 5" id="KW-0238">DNA-binding</keyword>
<dbReference type="RefSeq" id="WP_052430493.1">
    <property type="nucleotide sequence ID" value="NZ_BBLT01000018.1"/>
</dbReference>
<dbReference type="InterPro" id="IPR002104">
    <property type="entry name" value="Integrase_catalytic"/>
</dbReference>
<organism evidence="8 9">
    <name type="scientific">Sporocytophaga myxococcoides</name>
    <dbReference type="NCBI Taxonomy" id="153721"/>
    <lineage>
        <taxon>Bacteria</taxon>
        <taxon>Pseudomonadati</taxon>
        <taxon>Bacteroidota</taxon>
        <taxon>Cytophagia</taxon>
        <taxon>Cytophagales</taxon>
        <taxon>Cytophagaceae</taxon>
        <taxon>Sporocytophaga</taxon>
    </lineage>
</organism>
<dbReference type="InterPro" id="IPR050090">
    <property type="entry name" value="Tyrosine_recombinase_XerCD"/>
</dbReference>
<dbReference type="GO" id="GO:0006310">
    <property type="term" value="P:DNA recombination"/>
    <property type="evidence" value="ECO:0007669"/>
    <property type="project" value="UniProtKB-KW"/>
</dbReference>
<evidence type="ECO:0000256" key="3">
    <source>
        <dbReference type="ARBA" id="ARBA00023125"/>
    </source>
</evidence>
<reference evidence="8 9" key="1">
    <citation type="submission" date="2014-09" db="EMBL/GenBank/DDBJ databases">
        <title>Sporocytophaga myxococcoides PG-01 genome sequencing.</title>
        <authorList>
            <person name="Liu L."/>
            <person name="Gao P.J."/>
            <person name="Chen G.J."/>
            <person name="Wang L.S."/>
        </authorList>
    </citation>
    <scope>NUCLEOTIDE SEQUENCE [LARGE SCALE GENOMIC DNA]</scope>
    <source>
        <strain evidence="8 9">PG-01</strain>
    </source>
</reference>
<dbReference type="Gene3D" id="1.10.443.10">
    <property type="entry name" value="Intergrase catalytic core"/>
    <property type="match status" value="1"/>
</dbReference>
<evidence type="ECO:0000259" key="6">
    <source>
        <dbReference type="PROSITE" id="PS51898"/>
    </source>
</evidence>
<keyword evidence="2" id="KW-0229">DNA integration</keyword>
<dbReference type="Pfam" id="PF00589">
    <property type="entry name" value="Phage_integrase"/>
    <property type="match status" value="1"/>
</dbReference>
<evidence type="ECO:0000259" key="7">
    <source>
        <dbReference type="PROSITE" id="PS51900"/>
    </source>
</evidence>
<dbReference type="eggNOG" id="COG4974">
    <property type="taxonomic scope" value="Bacteria"/>
</dbReference>
<dbReference type="PANTHER" id="PTHR30349">
    <property type="entry name" value="PHAGE INTEGRASE-RELATED"/>
    <property type="match status" value="1"/>
</dbReference>
<dbReference type="InterPro" id="IPR010998">
    <property type="entry name" value="Integrase_recombinase_N"/>
</dbReference>
<dbReference type="OrthoDB" id="9801717at2"/>
<dbReference type="Proteomes" id="UP000030185">
    <property type="component" value="Unassembled WGS sequence"/>
</dbReference>
<dbReference type="EMBL" id="BBLT01000018">
    <property type="protein sequence ID" value="GAL87781.1"/>
    <property type="molecule type" value="Genomic_DNA"/>
</dbReference>
<dbReference type="STRING" id="153721.MYP_5012"/>
<evidence type="ECO:0000256" key="1">
    <source>
        <dbReference type="ARBA" id="ARBA00008857"/>
    </source>
</evidence>
<name>A0A098LLD0_9BACT</name>
<dbReference type="InterPro" id="IPR011010">
    <property type="entry name" value="DNA_brk_join_enz"/>
</dbReference>
<gene>
    <name evidence="8" type="ORF">MYP_5012</name>
</gene>
<dbReference type="PROSITE" id="PS51900">
    <property type="entry name" value="CB"/>
    <property type="match status" value="1"/>
</dbReference>
<feature type="domain" description="Tyr recombinase" evidence="6">
    <location>
        <begin position="119"/>
        <end position="297"/>
    </location>
</feature>
<evidence type="ECO:0008006" key="10">
    <source>
        <dbReference type="Google" id="ProtNLM"/>
    </source>
</evidence>
<feature type="domain" description="Core-binding (CB)" evidence="7">
    <location>
        <begin position="9"/>
        <end position="100"/>
    </location>
</feature>